<dbReference type="InterPro" id="IPR038470">
    <property type="entry name" value="Cellsynth_D_sf"/>
</dbReference>
<evidence type="ECO:0000313" key="2">
    <source>
        <dbReference type="Proteomes" id="UP000268033"/>
    </source>
</evidence>
<accession>A0A3N1NWG8</accession>
<comment type="caution">
    <text evidence="1">The sequence shown here is derived from an EMBL/GenBank/DDBJ whole genome shotgun (WGS) entry which is preliminary data.</text>
</comment>
<keyword evidence="2" id="KW-1185">Reference proteome</keyword>
<dbReference type="GO" id="GO:0030244">
    <property type="term" value="P:cellulose biosynthetic process"/>
    <property type="evidence" value="ECO:0007669"/>
    <property type="project" value="InterPro"/>
</dbReference>
<organism evidence="1 2">
    <name type="scientific">Gallaecimonas pentaromativorans</name>
    <dbReference type="NCBI Taxonomy" id="584787"/>
    <lineage>
        <taxon>Bacteria</taxon>
        <taxon>Pseudomonadati</taxon>
        <taxon>Pseudomonadota</taxon>
        <taxon>Gammaproteobacteria</taxon>
        <taxon>Enterobacterales</taxon>
        <taxon>Gallaecimonadaceae</taxon>
        <taxon>Gallaecimonas</taxon>
    </lineage>
</organism>
<dbReference type="STRING" id="584787.GCA_001247655_00748"/>
<evidence type="ECO:0000313" key="1">
    <source>
        <dbReference type="EMBL" id="ROQ24174.1"/>
    </source>
</evidence>
<dbReference type="Proteomes" id="UP000268033">
    <property type="component" value="Unassembled WGS sequence"/>
</dbReference>
<sequence>MTEHDTYFSSRHCHPQWRHLLSALFDGLLNSVPEQEARSFLRQVGANMALSLPLGAHDTLDALEGAINKRWSELDWGQAKLRSHDDYLAIHHYHCPVPHQQGRMVEAAQKSLAMVLEGVYGSWLLAQGGEPDVTVRLADTQDGLVLHYGKEPAHD</sequence>
<dbReference type="InterPro" id="IPR022798">
    <property type="entry name" value="BcsD_bac"/>
</dbReference>
<dbReference type="EMBL" id="RJUL01000007">
    <property type="protein sequence ID" value="ROQ24174.1"/>
    <property type="molecule type" value="Genomic_DNA"/>
</dbReference>
<gene>
    <name evidence="1" type="ORF">EDC28_10755</name>
</gene>
<dbReference type="Gene3D" id="3.30.70.2590">
    <property type="match status" value="1"/>
</dbReference>
<dbReference type="RefSeq" id="WP_123421941.1">
    <property type="nucleotide sequence ID" value="NZ_RJUL01000007.1"/>
</dbReference>
<protein>
    <submittedName>
        <fullName evidence="1">Cellulose synthase subunit D</fullName>
    </submittedName>
</protein>
<proteinExistence type="predicted"/>
<name>A0A3N1NWG8_9GAMM</name>
<dbReference type="AlphaFoldDB" id="A0A3N1NWG8"/>
<reference evidence="1 2" key="1">
    <citation type="submission" date="2018-11" db="EMBL/GenBank/DDBJ databases">
        <title>Genomic Encyclopedia of Type Strains, Phase IV (KMG-IV): sequencing the most valuable type-strain genomes for metagenomic binning, comparative biology and taxonomic classification.</title>
        <authorList>
            <person name="Goeker M."/>
        </authorList>
    </citation>
    <scope>NUCLEOTIDE SEQUENCE [LARGE SCALE GENOMIC DNA]</scope>
    <source>
        <strain evidence="1 2">DSM 21945</strain>
    </source>
</reference>
<dbReference type="Pfam" id="PF03500">
    <property type="entry name" value="Cellsynth_D"/>
    <property type="match status" value="1"/>
</dbReference>